<sequence>MEDATDTNENQLWFNLSALAESNLSGVLPRLIQEMLSSGSPYFNDDENFEITLPSDFEWRTKIYYKLLERQRMSQMS</sequence>
<dbReference type="AlphaFoldDB" id="A0AAW1LBN8"/>
<reference evidence="1 2" key="1">
    <citation type="journal article" date="2024" name="BMC Genomics">
        <title>De novo assembly and annotation of Popillia japonica's genome with initial clues to its potential as an invasive pest.</title>
        <authorList>
            <person name="Cucini C."/>
            <person name="Boschi S."/>
            <person name="Funari R."/>
            <person name="Cardaioli E."/>
            <person name="Iannotti N."/>
            <person name="Marturano G."/>
            <person name="Paoli F."/>
            <person name="Bruttini M."/>
            <person name="Carapelli A."/>
            <person name="Frati F."/>
            <person name="Nardi F."/>
        </authorList>
    </citation>
    <scope>NUCLEOTIDE SEQUENCE [LARGE SCALE GENOMIC DNA]</scope>
    <source>
        <strain evidence="1">DMR45628</strain>
    </source>
</reference>
<dbReference type="Proteomes" id="UP001458880">
    <property type="component" value="Unassembled WGS sequence"/>
</dbReference>
<gene>
    <name evidence="1" type="ORF">QE152_g13903</name>
</gene>
<protein>
    <submittedName>
        <fullName evidence="1">Uncharacterized protein</fullName>
    </submittedName>
</protein>
<accession>A0AAW1LBN8</accession>
<evidence type="ECO:0000313" key="1">
    <source>
        <dbReference type="EMBL" id="KAK9731143.1"/>
    </source>
</evidence>
<organism evidence="1 2">
    <name type="scientific">Popillia japonica</name>
    <name type="common">Japanese beetle</name>
    <dbReference type="NCBI Taxonomy" id="7064"/>
    <lineage>
        <taxon>Eukaryota</taxon>
        <taxon>Metazoa</taxon>
        <taxon>Ecdysozoa</taxon>
        <taxon>Arthropoda</taxon>
        <taxon>Hexapoda</taxon>
        <taxon>Insecta</taxon>
        <taxon>Pterygota</taxon>
        <taxon>Neoptera</taxon>
        <taxon>Endopterygota</taxon>
        <taxon>Coleoptera</taxon>
        <taxon>Polyphaga</taxon>
        <taxon>Scarabaeiformia</taxon>
        <taxon>Scarabaeidae</taxon>
        <taxon>Rutelinae</taxon>
        <taxon>Popillia</taxon>
    </lineage>
</organism>
<keyword evidence="2" id="KW-1185">Reference proteome</keyword>
<dbReference type="EMBL" id="JASPKY010000137">
    <property type="protein sequence ID" value="KAK9731143.1"/>
    <property type="molecule type" value="Genomic_DNA"/>
</dbReference>
<comment type="caution">
    <text evidence="1">The sequence shown here is derived from an EMBL/GenBank/DDBJ whole genome shotgun (WGS) entry which is preliminary data.</text>
</comment>
<name>A0AAW1LBN8_POPJA</name>
<proteinExistence type="predicted"/>
<evidence type="ECO:0000313" key="2">
    <source>
        <dbReference type="Proteomes" id="UP001458880"/>
    </source>
</evidence>